<reference evidence="1" key="1">
    <citation type="journal article" date="2012" name="Science">
        <title>Fermentation, hydrogen, and sulfur metabolism in multiple uncultivated bacterial phyla.</title>
        <authorList>
            <person name="Wrighton K.C."/>
            <person name="Thomas B.C."/>
            <person name="Sharon I."/>
            <person name="Miller C.S."/>
            <person name="Castelle C.J."/>
            <person name="VerBerkmoes N.C."/>
            <person name="Wilkins M.J."/>
            <person name="Hettich R.L."/>
            <person name="Lipton M.S."/>
            <person name="Williams K.H."/>
            <person name="Long P.E."/>
            <person name="Banfield J.F."/>
        </authorList>
    </citation>
    <scope>NUCLEOTIDE SEQUENCE [LARGE SCALE GENOMIC DNA]</scope>
</reference>
<gene>
    <name evidence="1" type="ORF">ACD_78C00214G0003</name>
</gene>
<evidence type="ECO:0000313" key="1">
    <source>
        <dbReference type="EMBL" id="EKD29917.1"/>
    </source>
</evidence>
<sequence>MKLPKSVLETQKIVDFLEARNLVQQYKKSKKNLLSWNIKWLDFKERQPKKSWIWSFRINKQFRVFWSFDTEFNFIVSSIDNHQ</sequence>
<proteinExistence type="predicted"/>
<dbReference type="EMBL" id="AMFJ01034214">
    <property type="protein sequence ID" value="EKD29917.1"/>
    <property type="molecule type" value="Genomic_DNA"/>
</dbReference>
<comment type="caution">
    <text evidence="1">The sequence shown here is derived from an EMBL/GenBank/DDBJ whole genome shotgun (WGS) entry which is preliminary data.</text>
</comment>
<protein>
    <submittedName>
        <fullName evidence="1">Uncharacterized protein</fullName>
    </submittedName>
</protein>
<accession>K1XXH1</accession>
<dbReference type="AlphaFoldDB" id="K1XXH1"/>
<name>K1XXH1_9BACT</name>
<organism evidence="1">
    <name type="scientific">uncultured bacterium</name>
    <name type="common">gcode 4</name>
    <dbReference type="NCBI Taxonomy" id="1234023"/>
    <lineage>
        <taxon>Bacteria</taxon>
        <taxon>environmental samples</taxon>
    </lineage>
</organism>